<keyword evidence="3" id="KW-1185">Reference proteome</keyword>
<protein>
    <submittedName>
        <fullName evidence="2">(raccoon dog) hypothetical protein</fullName>
    </submittedName>
</protein>
<dbReference type="EMBL" id="CAJHUB010000676">
    <property type="protein sequence ID" value="CAD7676203.1"/>
    <property type="molecule type" value="Genomic_DNA"/>
</dbReference>
<dbReference type="AlphaFoldDB" id="A0A811YIQ9"/>
<name>A0A811YIQ9_NYCPR</name>
<sequence length="118" mass="13404">MIVTQRERQRGRDTGRGRSRLHAPGARRRSKSTEVPEAVSVEEQKEIEDKVTGPEKAKEQNQKQNPHLGQKPGGSDFLRRHSNFLLQLRIRQRSLVTTFTAKDLPQQKLTLVASKLPG</sequence>
<feature type="region of interest" description="Disordered" evidence="1">
    <location>
        <begin position="1"/>
        <end position="78"/>
    </location>
</feature>
<comment type="caution">
    <text evidence="2">The sequence shown here is derived from an EMBL/GenBank/DDBJ whole genome shotgun (WGS) entry which is preliminary data.</text>
</comment>
<feature type="compositionally biased region" description="Basic and acidic residues" evidence="1">
    <location>
        <begin position="1"/>
        <end position="16"/>
    </location>
</feature>
<feature type="compositionally biased region" description="Basic residues" evidence="1">
    <location>
        <begin position="17"/>
        <end position="30"/>
    </location>
</feature>
<accession>A0A811YIQ9</accession>
<dbReference type="Proteomes" id="UP000645828">
    <property type="component" value="Unassembled WGS sequence"/>
</dbReference>
<feature type="compositionally biased region" description="Basic and acidic residues" evidence="1">
    <location>
        <begin position="42"/>
        <end position="61"/>
    </location>
</feature>
<evidence type="ECO:0000313" key="2">
    <source>
        <dbReference type="EMBL" id="CAD7676203.1"/>
    </source>
</evidence>
<evidence type="ECO:0000256" key="1">
    <source>
        <dbReference type="SAM" id="MobiDB-lite"/>
    </source>
</evidence>
<proteinExistence type="predicted"/>
<reference evidence="2" key="1">
    <citation type="submission" date="2020-12" db="EMBL/GenBank/DDBJ databases">
        <authorList>
            <consortium name="Molecular Ecology Group"/>
        </authorList>
    </citation>
    <scope>NUCLEOTIDE SEQUENCE</scope>
    <source>
        <strain evidence="2">TBG_1078</strain>
    </source>
</reference>
<evidence type="ECO:0000313" key="3">
    <source>
        <dbReference type="Proteomes" id="UP000645828"/>
    </source>
</evidence>
<gene>
    <name evidence="2" type="ORF">NYPRO_LOCUS8998</name>
</gene>
<organism evidence="2 3">
    <name type="scientific">Nyctereutes procyonoides</name>
    <name type="common">Raccoon dog</name>
    <name type="synonym">Canis procyonoides</name>
    <dbReference type="NCBI Taxonomy" id="34880"/>
    <lineage>
        <taxon>Eukaryota</taxon>
        <taxon>Metazoa</taxon>
        <taxon>Chordata</taxon>
        <taxon>Craniata</taxon>
        <taxon>Vertebrata</taxon>
        <taxon>Euteleostomi</taxon>
        <taxon>Mammalia</taxon>
        <taxon>Eutheria</taxon>
        <taxon>Laurasiatheria</taxon>
        <taxon>Carnivora</taxon>
        <taxon>Caniformia</taxon>
        <taxon>Canidae</taxon>
        <taxon>Nyctereutes</taxon>
    </lineage>
</organism>